<sequence length="496" mass="53927">MLIASRKILRLSTVSRCLSTTRKIEPAAAAFDSFRLAVIGSGPAGFYTAHKVLKEIPNAFIDMYEALPVPHGLVRFGVAPDHPEVKNVMNKFDEVAQDPRFNFIGNITIGRDFALTDLKPHYHAVLLSYGASEDRRLDIPGENARGVLSARAFVAWYNGLPLHRDLEPDLTKTDTAVVIGQDGYHGVCVGGIEKKQGAACTGGGEKGTTAGNSTFTNSQAPKAFMTSFDLCEAAFTAKELREMMALPDTAFSTDTALLQAELTAGSPFLDQNRPLKRLMSILDKGSATSLCTASKSWSLDFLRSPVEILTTLETDLKVEGVRFEINRLVGPVENSRAEGTGEFETVSCGIVLRSIGYRSVGLEDVPFDERAGRVPNKYGKIIAGGEELPGMYTSGWLKRGPTGVIATTMSDAYETAETIATDLRTGKRMLGDGAGPREGAGVILPLLQERGLRPVTYPDWKVIEQAEFEFGALLGKPREKFGRVEEMIRLLKEKQG</sequence>
<proteinExistence type="inferred from homology"/>
<feature type="binding site" evidence="7">
    <location>
        <begin position="403"/>
        <end position="405"/>
    </location>
    <ligand>
        <name>FAD</name>
        <dbReference type="ChEBI" id="CHEBI:57692"/>
    </ligand>
</feature>
<accession>A0A433QB94</accession>
<gene>
    <name evidence="9" type="ORF">BC938DRAFT_483797</name>
</gene>
<dbReference type="PIRSF" id="PIRSF000362">
    <property type="entry name" value="FNR"/>
    <property type="match status" value="1"/>
</dbReference>
<comment type="subcellular location">
    <subcellularLocation>
        <location evidence="6">Mitochondrion</location>
    </subcellularLocation>
</comment>
<dbReference type="GO" id="GO:0005739">
    <property type="term" value="C:mitochondrion"/>
    <property type="evidence" value="ECO:0007669"/>
    <property type="project" value="UniProtKB-SubCell"/>
</dbReference>
<keyword evidence="3 6" id="KW-0274">FAD</keyword>
<dbReference type="PANTHER" id="PTHR48467:SF1">
    <property type="entry name" value="GLUTAMATE SYNTHASE 1 [NADH], CHLOROPLASTIC-LIKE"/>
    <property type="match status" value="1"/>
</dbReference>
<feature type="binding site" evidence="8">
    <location>
        <position position="403"/>
    </location>
    <ligand>
        <name>NADP(+)</name>
        <dbReference type="ChEBI" id="CHEBI:58349"/>
    </ligand>
</feature>
<name>A0A433QB94_9FUNG</name>
<feature type="binding site" evidence="7">
    <location>
        <position position="396"/>
    </location>
    <ligand>
        <name>FAD</name>
        <dbReference type="ChEBI" id="CHEBI:57692"/>
    </ligand>
</feature>
<keyword evidence="6" id="KW-0496">Mitochondrion</keyword>
<feature type="binding site" evidence="7">
    <location>
        <position position="44"/>
    </location>
    <ligand>
        <name>FAD</name>
        <dbReference type="ChEBI" id="CHEBI:57692"/>
    </ligand>
</feature>
<organism evidence="9 10">
    <name type="scientific">Jimgerdemannia flammicorona</name>
    <dbReference type="NCBI Taxonomy" id="994334"/>
    <lineage>
        <taxon>Eukaryota</taxon>
        <taxon>Fungi</taxon>
        <taxon>Fungi incertae sedis</taxon>
        <taxon>Mucoromycota</taxon>
        <taxon>Mucoromycotina</taxon>
        <taxon>Endogonomycetes</taxon>
        <taxon>Endogonales</taxon>
        <taxon>Endogonaceae</taxon>
        <taxon>Jimgerdemannia</taxon>
    </lineage>
</organism>
<feature type="binding site" evidence="7">
    <location>
        <position position="73"/>
    </location>
    <ligand>
        <name>FAD</name>
        <dbReference type="ChEBI" id="CHEBI:57692"/>
    </ligand>
</feature>
<dbReference type="PANTHER" id="PTHR48467">
    <property type="entry name" value="GLUTAMATE SYNTHASE 1 [NADH], CHLOROPLASTIC-LIKE"/>
    <property type="match status" value="1"/>
</dbReference>
<evidence type="ECO:0000256" key="6">
    <source>
        <dbReference type="PIRNR" id="PIRNR000362"/>
    </source>
</evidence>
<reference evidence="9 10" key="1">
    <citation type="journal article" date="2018" name="New Phytol.">
        <title>Phylogenomics of Endogonaceae and evolution of mycorrhizas within Mucoromycota.</title>
        <authorList>
            <person name="Chang Y."/>
            <person name="Desiro A."/>
            <person name="Na H."/>
            <person name="Sandor L."/>
            <person name="Lipzen A."/>
            <person name="Clum A."/>
            <person name="Barry K."/>
            <person name="Grigoriev I.V."/>
            <person name="Martin F.M."/>
            <person name="Stajich J.E."/>
            <person name="Smith M.E."/>
            <person name="Bonito G."/>
            <person name="Spatafora J.W."/>
        </authorList>
    </citation>
    <scope>NUCLEOTIDE SEQUENCE [LARGE SCALE GENOMIC DNA]</scope>
    <source>
        <strain evidence="9 10">AD002</strain>
    </source>
</reference>
<comment type="caution">
    <text evidence="9">The sequence shown here is derived from an EMBL/GenBank/DDBJ whole genome shotgun (WGS) entry which is preliminary data.</text>
</comment>
<evidence type="ECO:0000256" key="8">
    <source>
        <dbReference type="PIRSR" id="PIRSR000362-2"/>
    </source>
</evidence>
<evidence type="ECO:0000256" key="1">
    <source>
        <dbReference type="ARBA" id="ARBA00001974"/>
    </source>
</evidence>
<protein>
    <recommendedName>
        <fullName evidence="6">NADPH:adrenodoxin oxidoreductase, mitochondrial</fullName>
        <ecNumber evidence="6">1.18.1.6</ecNumber>
    </recommendedName>
</protein>
<evidence type="ECO:0000313" key="10">
    <source>
        <dbReference type="Proteomes" id="UP000274822"/>
    </source>
</evidence>
<feature type="binding site" evidence="8">
    <location>
        <position position="239"/>
    </location>
    <ligand>
        <name>NADP(+)</name>
        <dbReference type="ChEBI" id="CHEBI:58349"/>
    </ligand>
</feature>
<evidence type="ECO:0000256" key="3">
    <source>
        <dbReference type="ARBA" id="ARBA00022827"/>
    </source>
</evidence>
<feature type="binding site" evidence="7">
    <location>
        <position position="65"/>
    </location>
    <ligand>
        <name>FAD</name>
        <dbReference type="ChEBI" id="CHEBI:57692"/>
    </ligand>
</feature>
<evidence type="ECO:0000256" key="4">
    <source>
        <dbReference type="ARBA" id="ARBA00022857"/>
    </source>
</evidence>
<comment type="cofactor">
    <cofactor evidence="1 6 7">
        <name>FAD</name>
        <dbReference type="ChEBI" id="CHEBI:57692"/>
    </cofactor>
</comment>
<keyword evidence="5 6" id="KW-0560">Oxidoreductase</keyword>
<evidence type="ECO:0000256" key="2">
    <source>
        <dbReference type="ARBA" id="ARBA00022630"/>
    </source>
</evidence>
<comment type="catalytic activity">
    <reaction evidence="6">
        <text>2 reduced [adrenodoxin] + NADP(+) + H(+) = 2 oxidized [adrenodoxin] + NADPH</text>
        <dbReference type="Rhea" id="RHEA:42312"/>
        <dbReference type="Rhea" id="RHEA-COMP:9998"/>
        <dbReference type="Rhea" id="RHEA-COMP:9999"/>
        <dbReference type="ChEBI" id="CHEBI:15378"/>
        <dbReference type="ChEBI" id="CHEBI:33737"/>
        <dbReference type="ChEBI" id="CHEBI:33738"/>
        <dbReference type="ChEBI" id="CHEBI:57783"/>
        <dbReference type="ChEBI" id="CHEBI:58349"/>
        <dbReference type="EC" id="1.18.1.6"/>
    </reaction>
</comment>
<evidence type="ECO:0000313" key="9">
    <source>
        <dbReference type="EMBL" id="RUS27031.1"/>
    </source>
</evidence>
<keyword evidence="2 6" id="KW-0285">Flavoprotein</keyword>
<comment type="similarity">
    <text evidence="6">Belongs to the ferredoxin--NADP reductase type 1 family.</text>
</comment>
<evidence type="ECO:0000256" key="5">
    <source>
        <dbReference type="ARBA" id="ARBA00023002"/>
    </source>
</evidence>
<dbReference type="InterPro" id="IPR021163">
    <property type="entry name" value="Ferredox_Rdtase_adrenod"/>
</dbReference>
<dbReference type="Gene3D" id="3.40.50.720">
    <property type="entry name" value="NAD(P)-binding Rossmann-like Domain"/>
    <property type="match status" value="2"/>
</dbReference>
<dbReference type="PRINTS" id="PR00419">
    <property type="entry name" value="ADXRDTASE"/>
</dbReference>
<dbReference type="SUPFAM" id="SSF51971">
    <property type="entry name" value="Nucleotide-binding domain"/>
    <property type="match status" value="1"/>
</dbReference>
<keyword evidence="4 6" id="KW-0521">NADP</keyword>
<dbReference type="AlphaFoldDB" id="A0A433QB94"/>
<dbReference type="EC" id="1.18.1.6" evidence="6"/>
<dbReference type="InterPro" id="IPR055275">
    <property type="entry name" value="Ferredox_Rdtase"/>
</dbReference>
<dbReference type="Proteomes" id="UP000274822">
    <property type="component" value="Unassembled WGS sequence"/>
</dbReference>
<keyword evidence="10" id="KW-1185">Reference proteome</keyword>
<dbReference type="GO" id="GO:0016491">
    <property type="term" value="F:oxidoreductase activity"/>
    <property type="evidence" value="ECO:0007669"/>
    <property type="project" value="UniProtKB-KW"/>
</dbReference>
<dbReference type="EMBL" id="RBNJ01009191">
    <property type="protein sequence ID" value="RUS27031.1"/>
    <property type="molecule type" value="Genomic_DNA"/>
</dbReference>
<evidence type="ECO:0000256" key="7">
    <source>
        <dbReference type="PIRSR" id="PIRSR000362-1"/>
    </source>
</evidence>
<feature type="binding site" evidence="7">
    <location>
        <position position="109"/>
    </location>
    <ligand>
        <name>FAD</name>
        <dbReference type="ChEBI" id="CHEBI:57692"/>
    </ligand>
</feature>